<protein>
    <submittedName>
        <fullName evidence="1">Uncharacterized protein</fullName>
    </submittedName>
</protein>
<evidence type="ECO:0000313" key="1">
    <source>
        <dbReference type="EMBL" id="AIE83614.1"/>
    </source>
</evidence>
<dbReference type="HOGENOM" id="CLU_2716497_0_0_0"/>
<dbReference type="Proteomes" id="UP000027982">
    <property type="component" value="Chromosome"/>
</dbReference>
<reference evidence="1 2" key="1">
    <citation type="journal article" date="2014" name="PLoS ONE">
        <title>The first complete genome sequence of the class fimbriimonadia in the phylum armatimonadetes.</title>
        <authorList>
            <person name="Hu Z.Y."/>
            <person name="Wang Y.Z."/>
            <person name="Im W.T."/>
            <person name="Wang S.Y."/>
            <person name="Zhao G.P."/>
            <person name="Zheng H.J."/>
            <person name="Quan Z.X."/>
        </authorList>
    </citation>
    <scope>NUCLEOTIDE SEQUENCE [LARGE SCALE GENOMIC DNA]</scope>
    <source>
        <strain evidence="1">Gsoil 348</strain>
    </source>
</reference>
<dbReference type="AlphaFoldDB" id="A0A068NPV7"/>
<dbReference type="RefSeq" id="WP_025227718.1">
    <property type="nucleotide sequence ID" value="NZ_CP007139.1"/>
</dbReference>
<sequence length="72" mass="7628">MGVRFDRAGDAEKGRGDRLRVVLDAIIGGGLDIRAGQIVHEDELGEFAEALRAAGAVVRVFDDHPSGNISVL</sequence>
<dbReference type="KEGG" id="fgi:OP10G_0246"/>
<evidence type="ECO:0000313" key="2">
    <source>
        <dbReference type="Proteomes" id="UP000027982"/>
    </source>
</evidence>
<name>A0A068NPV7_FIMGI</name>
<gene>
    <name evidence="1" type="ORF">OP10G_0246</name>
</gene>
<keyword evidence="2" id="KW-1185">Reference proteome</keyword>
<dbReference type="EMBL" id="CP007139">
    <property type="protein sequence ID" value="AIE83614.1"/>
    <property type="molecule type" value="Genomic_DNA"/>
</dbReference>
<proteinExistence type="predicted"/>
<accession>A0A068NPV7</accession>
<organism evidence="1 2">
    <name type="scientific">Fimbriimonas ginsengisoli Gsoil 348</name>
    <dbReference type="NCBI Taxonomy" id="661478"/>
    <lineage>
        <taxon>Bacteria</taxon>
        <taxon>Bacillati</taxon>
        <taxon>Armatimonadota</taxon>
        <taxon>Fimbriimonadia</taxon>
        <taxon>Fimbriimonadales</taxon>
        <taxon>Fimbriimonadaceae</taxon>
        <taxon>Fimbriimonas</taxon>
    </lineage>
</organism>